<evidence type="ECO:0000313" key="1">
    <source>
        <dbReference type="EMBL" id="OIO08568.1"/>
    </source>
</evidence>
<protein>
    <submittedName>
        <fullName evidence="1">Uncharacterized protein</fullName>
    </submittedName>
</protein>
<organism evidence="1 2">
    <name type="scientific">Candidatus Falkowbacteria bacterium CG1_02_37_44</name>
    <dbReference type="NCBI Taxonomy" id="1805146"/>
    <lineage>
        <taxon>Bacteria</taxon>
        <taxon>Candidatus Falkowiibacteriota</taxon>
    </lineage>
</organism>
<dbReference type="Proteomes" id="UP000183192">
    <property type="component" value="Unassembled WGS sequence"/>
</dbReference>
<sequence length="423" mass="49617">MLEENDFILQNKTIKIDKESQQKIVDFFANVKTFEKNIKRPLLIFYDAKSKVFYTECHIYTEELKKFKDEDATIDPDYQEEYRLNRALQPDNPDFITMQEDAKGGRQFSDIVIEYNKDYRENKPLKILGGQHRTKAIEKMSPKHTLHGIRVYFNLNKDQRAEIARISNTNITIADDLLDRMEEQRLDPPNKLRNFAQKIGLLQKSKDFGDRKANIENLPTIRLARTFIVNFYKGKNYKSNFDDEALESYLCNSGGMDQEYLKIFRKIDNFISEKDLLEAGKSFVKLHKKQYNIASKDKNLKRIKAYRMKATVLAMVSSWAYASGLLQRHKDRLNKFYSLPDKSGKNDPLNAIQMSAFKFKGMDPEAYRGLGTRSDSKERGRLVMIFIEYSKEQSKDIIDKALLERAVRFYHANKMRSEGDKFK</sequence>
<reference evidence="1 2" key="1">
    <citation type="journal article" date="2016" name="Environ. Microbiol.">
        <title>Genomic resolution of a cold subsurface aquifer community provides metabolic insights for novel microbes adapted to high CO concentrations.</title>
        <authorList>
            <person name="Probst A.J."/>
            <person name="Castelle C.J."/>
            <person name="Singh A."/>
            <person name="Brown C.T."/>
            <person name="Anantharaman K."/>
            <person name="Sharon I."/>
            <person name="Hug L.A."/>
            <person name="Burstein D."/>
            <person name="Emerson J.B."/>
            <person name="Thomas B.C."/>
            <person name="Banfield J.F."/>
        </authorList>
    </citation>
    <scope>NUCLEOTIDE SEQUENCE [LARGE SCALE GENOMIC DNA]</scope>
    <source>
        <strain evidence="1">CG1_02_37_44</strain>
    </source>
</reference>
<proteinExistence type="predicted"/>
<dbReference type="STRING" id="1805146.AUJ27_00545"/>
<name>A0A1J4TAP8_9BACT</name>
<gene>
    <name evidence="1" type="ORF">AUJ27_00545</name>
</gene>
<evidence type="ECO:0000313" key="2">
    <source>
        <dbReference type="Proteomes" id="UP000183192"/>
    </source>
</evidence>
<dbReference type="AlphaFoldDB" id="A0A1J4TAP8"/>
<dbReference type="EMBL" id="MNUU01000007">
    <property type="protein sequence ID" value="OIO08568.1"/>
    <property type="molecule type" value="Genomic_DNA"/>
</dbReference>
<accession>A0A1J4TAP8</accession>
<comment type="caution">
    <text evidence="1">The sequence shown here is derived from an EMBL/GenBank/DDBJ whole genome shotgun (WGS) entry which is preliminary data.</text>
</comment>